<dbReference type="EMBL" id="AP021889">
    <property type="protein sequence ID" value="BBP46737.1"/>
    <property type="molecule type" value="Genomic_DNA"/>
</dbReference>
<dbReference type="PANTHER" id="PTHR28055:SF1">
    <property type="entry name" value="ALTERED INHERITANCE OF MITOCHONDRIA PROTEIN 41, MITOCHONDRIAL"/>
    <property type="match status" value="1"/>
</dbReference>
<evidence type="ECO:0000313" key="2">
    <source>
        <dbReference type="Proteomes" id="UP000501726"/>
    </source>
</evidence>
<sequence length="149" mass="16375">MSMKEQLTAEMKACMKAKDKARLGVVRSLLAAIKQVEIDNQTTLDDDADILAILDKAMKQRKDSHQQFVDAERPDLAEQEAYEMTVIQDFMPQPLSEAEVSALIDDAMNATGAASMQDMGKVMGLLKPQMQGRADMGEVSKLIKAKLSA</sequence>
<name>A0A6F8PXH0_9GAMM</name>
<dbReference type="Gene3D" id="1.10.10.410">
    <property type="match status" value="1"/>
</dbReference>
<reference evidence="2" key="1">
    <citation type="submission" date="2019-11" db="EMBL/GenBank/DDBJ databases">
        <title>Isolation and characterization of two novel species in the genus Thiomicrorhabdus.</title>
        <authorList>
            <person name="Mochizuki J."/>
            <person name="Kojima H."/>
            <person name="Fukui M."/>
        </authorList>
    </citation>
    <scope>NUCLEOTIDE SEQUENCE [LARGE SCALE GENOMIC DNA]</scope>
    <source>
        <strain evidence="2">aks77</strain>
    </source>
</reference>
<organism evidence="1 2">
    <name type="scientific">Thiosulfatimonas sediminis</name>
    <dbReference type="NCBI Taxonomy" id="2675054"/>
    <lineage>
        <taxon>Bacteria</taxon>
        <taxon>Pseudomonadati</taxon>
        <taxon>Pseudomonadota</taxon>
        <taxon>Gammaproteobacteria</taxon>
        <taxon>Thiotrichales</taxon>
        <taxon>Piscirickettsiaceae</taxon>
        <taxon>Thiosulfatimonas</taxon>
    </lineage>
</organism>
<dbReference type="KEGG" id="tse:THMIRHAS_21100"/>
<dbReference type="SUPFAM" id="SSF89095">
    <property type="entry name" value="GatB/YqeY motif"/>
    <property type="match status" value="1"/>
</dbReference>
<dbReference type="InterPro" id="IPR042184">
    <property type="entry name" value="YqeY/Aim41_N"/>
</dbReference>
<proteinExistence type="predicted"/>
<accession>A0A6F8PXH0</accession>
<dbReference type="Proteomes" id="UP000501726">
    <property type="component" value="Chromosome"/>
</dbReference>
<keyword evidence="1" id="KW-0808">Transferase</keyword>
<dbReference type="InterPro" id="IPR003789">
    <property type="entry name" value="Asn/Gln_tRNA_amidoTrase-B-like"/>
</dbReference>
<evidence type="ECO:0000313" key="1">
    <source>
        <dbReference type="EMBL" id="BBP46737.1"/>
    </source>
</evidence>
<dbReference type="GO" id="GO:0016884">
    <property type="term" value="F:carbon-nitrogen ligase activity, with glutamine as amido-N-donor"/>
    <property type="evidence" value="ECO:0007669"/>
    <property type="project" value="InterPro"/>
</dbReference>
<gene>
    <name evidence="1" type="ORF">THMIRHAS_21100</name>
</gene>
<dbReference type="InterPro" id="IPR023168">
    <property type="entry name" value="GatB_Yqey_C_2"/>
</dbReference>
<protein>
    <submittedName>
        <fullName evidence="1">Aspartyl-tRNA amidotransferase subunit B</fullName>
    </submittedName>
</protein>
<dbReference type="InterPro" id="IPR019004">
    <property type="entry name" value="YqeY/Aim41"/>
</dbReference>
<keyword evidence="2" id="KW-1185">Reference proteome</keyword>
<dbReference type="GO" id="GO:0016740">
    <property type="term" value="F:transferase activity"/>
    <property type="evidence" value="ECO:0007669"/>
    <property type="project" value="UniProtKB-KW"/>
</dbReference>
<dbReference type="Pfam" id="PF09424">
    <property type="entry name" value="YqeY"/>
    <property type="match status" value="1"/>
</dbReference>
<dbReference type="Gene3D" id="1.10.1510.10">
    <property type="entry name" value="Uncharacterised protein YqeY/AIM41 PF09424, N-terminal domain"/>
    <property type="match status" value="1"/>
</dbReference>
<dbReference type="AlphaFoldDB" id="A0A6F8PXH0"/>
<dbReference type="PANTHER" id="PTHR28055">
    <property type="entry name" value="ALTERED INHERITANCE OF MITOCHONDRIA PROTEIN 41, MITOCHONDRIAL"/>
    <property type="match status" value="1"/>
</dbReference>